<gene>
    <name evidence="2" type="ORF">DKK70_10175</name>
</gene>
<evidence type="ECO:0000313" key="2">
    <source>
        <dbReference type="EMBL" id="PXZ06333.1"/>
    </source>
</evidence>
<protein>
    <recommendedName>
        <fullName evidence="1">HipA-like kinase domain-containing protein</fullName>
    </recommendedName>
</protein>
<reference evidence="2 3" key="1">
    <citation type="submission" date="2018-05" db="EMBL/GenBank/DDBJ databases">
        <title>Reference genomes for bee gut microbiota database.</title>
        <authorList>
            <person name="Ellegaard K.M."/>
        </authorList>
    </citation>
    <scope>NUCLEOTIDE SEQUENCE [LARGE SCALE GENOMIC DNA]</scope>
    <source>
        <strain evidence="2 3">ESL0182</strain>
    </source>
</reference>
<sequence>MTDNMVKIGRIISDSEPIGEGINDSFRCVACCGDEEYPVIAKYLKTIEIIKELICSILGRTLNLPIPEPILLLDSKDVLCFGSIDIGYPNLYHFLNSKDPFYLEFHSVIKNWDDIESAAFFDEFIINADRHSGNLLFNGKNIMMIDHGLSIPSDEVNPEFSDNWNNILFKHLLCNFVGLNCNHQLDKNELCNRLNNWCKEITGNALIDKVADKIPLDESRKSELLSFLKKRSKFIANIINNKITPPQMDFVND</sequence>
<dbReference type="RefSeq" id="WP_110433899.1">
    <property type="nucleotide sequence ID" value="NZ_QGLR01000012.1"/>
</dbReference>
<accession>A0A2V4E1C8</accession>
<dbReference type="OrthoDB" id="9128719at2"/>
<proteinExistence type="predicted"/>
<comment type="caution">
    <text evidence="2">The sequence shown here is derived from an EMBL/GenBank/DDBJ whole genome shotgun (WGS) entry which is preliminary data.</text>
</comment>
<dbReference type="InterPro" id="IPR046748">
    <property type="entry name" value="HipA_2"/>
</dbReference>
<dbReference type="EMBL" id="QGLR01000012">
    <property type="protein sequence ID" value="PXZ06333.1"/>
    <property type="molecule type" value="Genomic_DNA"/>
</dbReference>
<dbReference type="Pfam" id="PF20613">
    <property type="entry name" value="HipA_2"/>
    <property type="match status" value="1"/>
</dbReference>
<evidence type="ECO:0000259" key="1">
    <source>
        <dbReference type="Pfam" id="PF20613"/>
    </source>
</evidence>
<keyword evidence="3" id="KW-1185">Reference proteome</keyword>
<feature type="domain" description="HipA-like kinase" evidence="1">
    <location>
        <begin position="17"/>
        <end position="162"/>
    </location>
</feature>
<evidence type="ECO:0000313" key="3">
    <source>
        <dbReference type="Proteomes" id="UP000247932"/>
    </source>
</evidence>
<dbReference type="Proteomes" id="UP000247932">
    <property type="component" value="Unassembled WGS sequence"/>
</dbReference>
<organism evidence="2 3">
    <name type="scientific">Gilliamella apicola</name>
    <dbReference type="NCBI Taxonomy" id="1196095"/>
    <lineage>
        <taxon>Bacteria</taxon>
        <taxon>Pseudomonadati</taxon>
        <taxon>Pseudomonadota</taxon>
        <taxon>Gammaproteobacteria</taxon>
        <taxon>Orbales</taxon>
        <taxon>Orbaceae</taxon>
        <taxon>Gilliamella</taxon>
    </lineage>
</organism>
<dbReference type="AlphaFoldDB" id="A0A2V4E1C8"/>
<name>A0A2V4E1C8_9GAMM</name>